<dbReference type="PANTHER" id="PTHR33204:SF18">
    <property type="entry name" value="TRANSCRIPTIONAL REGULATORY PROTEIN"/>
    <property type="match status" value="1"/>
</dbReference>
<evidence type="ECO:0000256" key="3">
    <source>
        <dbReference type="ARBA" id="ARBA00023163"/>
    </source>
</evidence>
<dbReference type="InterPro" id="IPR036388">
    <property type="entry name" value="WH-like_DNA-bd_sf"/>
</dbReference>
<reference evidence="5" key="1">
    <citation type="submission" date="2019-12" db="EMBL/GenBank/DDBJ databases">
        <title>Mycobacterium spongiae sp. nov.</title>
        <authorList>
            <person name="Stinear T."/>
        </authorList>
    </citation>
    <scope>NUCLEOTIDE SEQUENCE</scope>
    <source>
        <strain evidence="5">FSD4b-SM</strain>
    </source>
</reference>
<dbReference type="PROSITE" id="PS51118">
    <property type="entry name" value="HTH_HXLR"/>
    <property type="match status" value="2"/>
</dbReference>
<keyword evidence="3" id="KW-0804">Transcription</keyword>
<dbReference type="PANTHER" id="PTHR33204">
    <property type="entry name" value="TRANSCRIPTIONAL REGULATOR, MARR FAMILY"/>
    <property type="match status" value="1"/>
</dbReference>
<proteinExistence type="predicted"/>
<keyword evidence="6" id="KW-1185">Reference proteome</keyword>
<evidence type="ECO:0000313" key="5">
    <source>
        <dbReference type="EMBL" id="QUR68296.1"/>
    </source>
</evidence>
<dbReference type="Proteomes" id="UP000682202">
    <property type="component" value="Chromosome"/>
</dbReference>
<sequence length="312" mass="34889">MAVVKAGGAAAALSSPIEQTIDLLGDRLTVAILREAFVDHVRKFSRWIDRTGAPPAVLTTRLNALVEAGLMVREPPSAGREHHEYLLTDLGLAIWEFLVSVWWWQREWSPAGALQPELVHLDCGHRGPPELMCRHCNRTVKARDVEVELDSSSLVFAGHSGRRRSTRTNPEPRRADLQFTEVMEAIGDRWSALVTGLALSGVSRFREFQSILKISPTTLSERLMRLTDAEMLTRGDDERQYALTPRGRALFPIFAFLLAWSQRAHPDTATPGLGLRHRRCAATSLVPALRCRGCDLTMTRTSVRFEGHPLSR</sequence>
<dbReference type="EMBL" id="CP046600">
    <property type="protein sequence ID" value="QUR68296.1"/>
    <property type="molecule type" value="Genomic_DNA"/>
</dbReference>
<dbReference type="RefSeq" id="WP_211695866.1">
    <property type="nucleotide sequence ID" value="NZ_CP046600.1"/>
</dbReference>
<dbReference type="SUPFAM" id="SSF46785">
    <property type="entry name" value="Winged helix' DNA-binding domain"/>
    <property type="match status" value="2"/>
</dbReference>
<evidence type="ECO:0000256" key="2">
    <source>
        <dbReference type="ARBA" id="ARBA00023125"/>
    </source>
</evidence>
<keyword evidence="2" id="KW-0238">DNA-binding</keyword>
<dbReference type="GO" id="GO:0003677">
    <property type="term" value="F:DNA binding"/>
    <property type="evidence" value="ECO:0007669"/>
    <property type="project" value="UniProtKB-KW"/>
</dbReference>
<dbReference type="Gene3D" id="1.10.10.10">
    <property type="entry name" value="Winged helix-like DNA-binding domain superfamily/Winged helix DNA-binding domain"/>
    <property type="match status" value="2"/>
</dbReference>
<evidence type="ECO:0000256" key="1">
    <source>
        <dbReference type="ARBA" id="ARBA00023015"/>
    </source>
</evidence>
<gene>
    <name evidence="5" type="ORF">F6B93_15475</name>
</gene>
<dbReference type="KEGG" id="mspg:F6B93_15475"/>
<dbReference type="Pfam" id="PF01638">
    <property type="entry name" value="HxlR"/>
    <property type="match status" value="2"/>
</dbReference>
<keyword evidence="1" id="KW-0805">Transcription regulation</keyword>
<dbReference type="InterPro" id="IPR036390">
    <property type="entry name" value="WH_DNA-bd_sf"/>
</dbReference>
<organism evidence="5 6">
    <name type="scientific">Mycobacterium spongiae</name>
    <dbReference type="NCBI Taxonomy" id="886343"/>
    <lineage>
        <taxon>Bacteria</taxon>
        <taxon>Bacillati</taxon>
        <taxon>Actinomycetota</taxon>
        <taxon>Actinomycetes</taxon>
        <taxon>Mycobacteriales</taxon>
        <taxon>Mycobacteriaceae</taxon>
        <taxon>Mycobacterium</taxon>
    </lineage>
</organism>
<feature type="domain" description="HTH hxlR-type" evidence="4">
    <location>
        <begin position="15"/>
        <end position="113"/>
    </location>
</feature>
<protein>
    <submittedName>
        <fullName evidence="5">Transcriptional regulator</fullName>
    </submittedName>
</protein>
<dbReference type="AlphaFoldDB" id="A0A975JYZ5"/>
<dbReference type="InterPro" id="IPR002577">
    <property type="entry name" value="HTH_HxlR"/>
</dbReference>
<evidence type="ECO:0000313" key="6">
    <source>
        <dbReference type="Proteomes" id="UP000682202"/>
    </source>
</evidence>
<feature type="domain" description="HTH hxlR-type" evidence="4">
    <location>
        <begin position="171"/>
        <end position="269"/>
    </location>
</feature>
<accession>A0A975JYZ5</accession>
<name>A0A975JYZ5_9MYCO</name>
<evidence type="ECO:0000259" key="4">
    <source>
        <dbReference type="PROSITE" id="PS51118"/>
    </source>
</evidence>